<feature type="transmembrane region" description="Helical" evidence="1">
    <location>
        <begin position="66"/>
        <end position="99"/>
    </location>
</feature>
<feature type="transmembrane region" description="Helical" evidence="1">
    <location>
        <begin position="24"/>
        <end position="46"/>
    </location>
</feature>
<keyword evidence="1" id="KW-0812">Transmembrane</keyword>
<feature type="transmembrane region" description="Helical" evidence="1">
    <location>
        <begin position="187"/>
        <end position="206"/>
    </location>
</feature>
<keyword evidence="1" id="KW-0472">Membrane</keyword>
<gene>
    <name evidence="2" type="ORF">TRIADDRAFT_61623</name>
</gene>
<feature type="transmembrane region" description="Helical" evidence="1">
    <location>
        <begin position="277"/>
        <end position="301"/>
    </location>
</feature>
<evidence type="ECO:0000256" key="1">
    <source>
        <dbReference type="SAM" id="Phobius"/>
    </source>
</evidence>
<organism evidence="2 3">
    <name type="scientific">Trichoplax adhaerens</name>
    <name type="common">Trichoplax reptans</name>
    <dbReference type="NCBI Taxonomy" id="10228"/>
    <lineage>
        <taxon>Eukaryota</taxon>
        <taxon>Metazoa</taxon>
        <taxon>Placozoa</taxon>
        <taxon>Uniplacotomia</taxon>
        <taxon>Trichoplacea</taxon>
        <taxon>Trichoplacidae</taxon>
        <taxon>Trichoplax</taxon>
    </lineage>
</organism>
<reference evidence="2 3" key="1">
    <citation type="journal article" date="2008" name="Nature">
        <title>The Trichoplax genome and the nature of placozoans.</title>
        <authorList>
            <person name="Srivastava M."/>
            <person name="Begovic E."/>
            <person name="Chapman J."/>
            <person name="Putnam N.H."/>
            <person name="Hellsten U."/>
            <person name="Kawashima T."/>
            <person name="Kuo A."/>
            <person name="Mitros T."/>
            <person name="Salamov A."/>
            <person name="Carpenter M.L."/>
            <person name="Signorovitch A.Y."/>
            <person name="Moreno M.A."/>
            <person name="Kamm K."/>
            <person name="Grimwood J."/>
            <person name="Schmutz J."/>
            <person name="Shapiro H."/>
            <person name="Grigoriev I.V."/>
            <person name="Buss L.W."/>
            <person name="Schierwater B."/>
            <person name="Dellaporta S.L."/>
            <person name="Rokhsar D.S."/>
        </authorList>
    </citation>
    <scope>NUCLEOTIDE SEQUENCE [LARGE SCALE GENOMIC DNA]</scope>
    <source>
        <strain evidence="2 3">Grell-BS-1999</strain>
    </source>
</reference>
<name>B3SBH9_TRIAD</name>
<evidence type="ECO:0000313" key="2">
    <source>
        <dbReference type="EMBL" id="EDV19855.1"/>
    </source>
</evidence>
<dbReference type="InParanoid" id="B3SBH9"/>
<accession>B3SBH9</accession>
<evidence type="ECO:0000313" key="3">
    <source>
        <dbReference type="Proteomes" id="UP000009022"/>
    </source>
</evidence>
<sequence>MTSVLQERNATLLSREEIRRTSRVVNIISIFILGIASIVLGIIGNVTANKDSDICILYTTKIQLNIWIGVLEILYILSVIILFSASLFQSIISLFALSLFRKEICQFKYSFWYYIIETYVSGLCLLIALRQLGFILYQIYPKLGNDAINQDDASTNSEFLPGYQSINYSTNAYSQVLMPKWLRYTSTILRICILFIGSIFIIIGSVAKNCKDQDLQENELYIICAASLIVNLHWKCPKFLTIISFGFTTIISALSMLQLFIYSVFSMIYDGSNASYMHTYVTCGLSIGCFIISSALVVITFRGFKNLAPFESVNQALRH</sequence>
<dbReference type="GeneID" id="6758810"/>
<dbReference type="CTD" id="6758810"/>
<feature type="transmembrane region" description="Helical" evidence="1">
    <location>
        <begin position="111"/>
        <end position="137"/>
    </location>
</feature>
<keyword evidence="1" id="KW-1133">Transmembrane helix</keyword>
<dbReference type="Proteomes" id="UP000009022">
    <property type="component" value="Unassembled WGS sequence"/>
</dbReference>
<feature type="transmembrane region" description="Helical" evidence="1">
    <location>
        <begin position="240"/>
        <end position="265"/>
    </location>
</feature>
<dbReference type="HOGENOM" id="CLU_872469_0_0_1"/>
<dbReference type="AlphaFoldDB" id="B3SBH9"/>
<protein>
    <submittedName>
        <fullName evidence="2">Uncharacterized protein</fullName>
    </submittedName>
</protein>
<dbReference type="RefSeq" id="XP_002117597.1">
    <property type="nucleotide sequence ID" value="XM_002117561.1"/>
</dbReference>
<dbReference type="KEGG" id="tad:TRIADDRAFT_61623"/>
<proteinExistence type="predicted"/>
<dbReference type="EMBL" id="DS985265">
    <property type="protein sequence ID" value="EDV19855.1"/>
    <property type="molecule type" value="Genomic_DNA"/>
</dbReference>
<keyword evidence="3" id="KW-1185">Reference proteome</keyword>